<keyword evidence="2" id="KW-1185">Reference proteome</keyword>
<proteinExistence type="predicted"/>
<protein>
    <submittedName>
        <fullName evidence="1">Uncharacterized protein</fullName>
    </submittedName>
</protein>
<accession>A0A8J3R582</accession>
<name>A0A8J3R582_9ACTN</name>
<gene>
    <name evidence="1" type="ORF">Raf01_97020</name>
</gene>
<sequence>MSQMTKPLPAPDMRVLFDILVVFQGELLIGQVSPDVTAHVIRRLTSDGLVAEDASVGELGAVIGDLLQRVRYALGEYATLPSPSPRETTYVLSAPSLEAARACQEQLIAWGGSAVTIRDAQDSRGWTMRDASDTNEWEVAANFPELAPDPAHAARVIQVSELAREHGGRYQGSGR</sequence>
<dbReference type="AlphaFoldDB" id="A0A8J3R582"/>
<comment type="caution">
    <text evidence="1">The sequence shown here is derived from an EMBL/GenBank/DDBJ whole genome shotgun (WGS) entry which is preliminary data.</text>
</comment>
<dbReference type="Proteomes" id="UP000642748">
    <property type="component" value="Unassembled WGS sequence"/>
</dbReference>
<organism evidence="1 2">
    <name type="scientific">Rugosimonospora africana</name>
    <dbReference type="NCBI Taxonomy" id="556532"/>
    <lineage>
        <taxon>Bacteria</taxon>
        <taxon>Bacillati</taxon>
        <taxon>Actinomycetota</taxon>
        <taxon>Actinomycetes</taxon>
        <taxon>Micromonosporales</taxon>
        <taxon>Micromonosporaceae</taxon>
        <taxon>Rugosimonospora</taxon>
    </lineage>
</organism>
<reference evidence="1" key="1">
    <citation type="submission" date="2021-01" db="EMBL/GenBank/DDBJ databases">
        <title>Whole genome shotgun sequence of Rugosimonospora africana NBRC 104875.</title>
        <authorList>
            <person name="Komaki H."/>
            <person name="Tamura T."/>
        </authorList>
    </citation>
    <scope>NUCLEOTIDE SEQUENCE</scope>
    <source>
        <strain evidence="1">NBRC 104875</strain>
    </source>
</reference>
<dbReference type="EMBL" id="BONZ01000137">
    <property type="protein sequence ID" value="GIH21530.1"/>
    <property type="molecule type" value="Genomic_DNA"/>
</dbReference>
<evidence type="ECO:0000313" key="2">
    <source>
        <dbReference type="Proteomes" id="UP000642748"/>
    </source>
</evidence>
<evidence type="ECO:0000313" key="1">
    <source>
        <dbReference type="EMBL" id="GIH21530.1"/>
    </source>
</evidence>